<dbReference type="GO" id="GO:0016747">
    <property type="term" value="F:acyltransferase activity, transferring groups other than amino-acyl groups"/>
    <property type="evidence" value="ECO:0007669"/>
    <property type="project" value="InterPro"/>
</dbReference>
<dbReference type="PROSITE" id="PS51186">
    <property type="entry name" value="GNAT"/>
    <property type="match status" value="1"/>
</dbReference>
<gene>
    <name evidence="2" type="ORF">Ghuch01_00032</name>
</gene>
<proteinExistence type="predicted"/>
<feature type="domain" description="N-acetyltransferase" evidence="1">
    <location>
        <begin position="14"/>
        <end position="145"/>
    </location>
</feature>
<accession>A0AAU6W305</accession>
<evidence type="ECO:0000259" key="1">
    <source>
        <dbReference type="PROSITE" id="PS51186"/>
    </source>
</evidence>
<dbReference type="InterPro" id="IPR016181">
    <property type="entry name" value="Acyl_CoA_acyltransferase"/>
</dbReference>
<dbReference type="InterPro" id="IPR000182">
    <property type="entry name" value="GNAT_dom"/>
</dbReference>
<reference evidence="2" key="1">
    <citation type="journal article" date="2024" name="J. Gen. Virol.">
        <title>Novel phages of Pseudomonas syringae unveil numerous potential auxiliary metabolic genes.</title>
        <authorList>
            <person name="Feltin C."/>
            <person name="Garneau J.R."/>
            <person name="Morris C.E."/>
            <person name="Berard A."/>
            <person name="Torres-Barcelo C."/>
        </authorList>
    </citation>
    <scope>NUCLEOTIDE SEQUENCE</scope>
</reference>
<sequence>MIIRANFLKFGQNACFREVLPQILDELPELNWGGTRAENMGRIINSTEELDERIEITVRTPEGALVGFAVLVNDEDDHVGECLGTQWHWVHPDHRGPVGRLILRAIIRLASHSGYKVVAYTKRLGVGRYEINYKQLKENTNGQED</sequence>
<dbReference type="EMBL" id="PP179330">
    <property type="protein sequence ID" value="XAI70982.1"/>
    <property type="molecule type" value="Genomic_DNA"/>
</dbReference>
<name>A0AAU6W305_9CAUD</name>
<protein>
    <submittedName>
        <fullName evidence="2">GNAT family N-acetyltransferase</fullName>
    </submittedName>
</protein>
<dbReference type="SUPFAM" id="SSF55729">
    <property type="entry name" value="Acyl-CoA N-acyltransferases (Nat)"/>
    <property type="match status" value="1"/>
</dbReference>
<dbReference type="Gene3D" id="3.40.630.30">
    <property type="match status" value="1"/>
</dbReference>
<organism evidence="2">
    <name type="scientific">Pseudomonas phage Ghuch01</name>
    <dbReference type="NCBI Taxonomy" id="3138535"/>
    <lineage>
        <taxon>Viruses</taxon>
        <taxon>Duplodnaviria</taxon>
        <taxon>Heunggongvirae</taxon>
        <taxon>Uroviricota</taxon>
        <taxon>Caudoviricetes</taxon>
        <taxon>Autographivirales</taxon>
        <taxon>Autotranscriptaviridae</taxon>
        <taxon>Studiervirinae</taxon>
        <taxon>Ghunavirus</taxon>
    </lineage>
</organism>
<evidence type="ECO:0000313" key="2">
    <source>
        <dbReference type="EMBL" id="XAI70982.1"/>
    </source>
</evidence>